<dbReference type="AlphaFoldDB" id="A0A9Q7WIA6"/>
<evidence type="ECO:0000313" key="2">
    <source>
        <dbReference type="Proteomes" id="UP000185183"/>
    </source>
</evidence>
<organism evidence="1 2">
    <name type="scientific">Mycobacteroides abscessus subsp. bolletii</name>
    <dbReference type="NCBI Taxonomy" id="319705"/>
    <lineage>
        <taxon>Bacteria</taxon>
        <taxon>Bacillati</taxon>
        <taxon>Actinomycetota</taxon>
        <taxon>Actinomycetes</taxon>
        <taxon>Mycobacteriales</taxon>
        <taxon>Mycobacteriaceae</taxon>
        <taxon>Mycobacteroides</taxon>
        <taxon>Mycobacteroides abscessus</taxon>
    </lineage>
</organism>
<dbReference type="EMBL" id="FSFA01000002">
    <property type="protein sequence ID" value="SHX16252.1"/>
    <property type="molecule type" value="Genomic_DNA"/>
</dbReference>
<gene>
    <name evidence="1" type="ORF">SAMEA2275694_01640</name>
</gene>
<evidence type="ECO:0000313" key="1">
    <source>
        <dbReference type="EMBL" id="SHX16252.1"/>
    </source>
</evidence>
<proteinExistence type="predicted"/>
<protein>
    <submittedName>
        <fullName evidence="1">Uncharacterized protein</fullName>
    </submittedName>
</protein>
<accession>A0A9Q7WIA6</accession>
<dbReference type="Proteomes" id="UP000185183">
    <property type="component" value="Unassembled WGS sequence"/>
</dbReference>
<comment type="caution">
    <text evidence="1">The sequence shown here is derived from an EMBL/GenBank/DDBJ whole genome shotgun (WGS) entry which is preliminary data.</text>
</comment>
<name>A0A9Q7WIA6_9MYCO</name>
<sequence length="82" mass="8687">MVAGRWCDAARAARTIPSSLPNAVQGVRVPCVVKAGGIGMGVHGRLESIPSALESAYRDRDNSKSIVMVPSKRVLDQKVIEG</sequence>
<reference evidence="1 2" key="1">
    <citation type="submission" date="2016-11" db="EMBL/GenBank/DDBJ databases">
        <authorList>
            <consortium name="Pathogen Informatics"/>
        </authorList>
    </citation>
    <scope>NUCLEOTIDE SEQUENCE [LARGE SCALE GENOMIC DNA]</scope>
    <source>
        <strain evidence="1 2">968</strain>
    </source>
</reference>